<keyword evidence="7 12" id="KW-0106">Calcium</keyword>
<comment type="caution">
    <text evidence="17">The sequence shown here is derived from an EMBL/GenBank/DDBJ whole genome shotgun (WGS) entry which is preliminary data.</text>
</comment>
<dbReference type="SUPFAM" id="SSF49313">
    <property type="entry name" value="Cadherin-like"/>
    <property type="match status" value="4"/>
</dbReference>
<evidence type="ECO:0000313" key="17">
    <source>
        <dbReference type="EMBL" id="NXJ63558.1"/>
    </source>
</evidence>
<comment type="function">
    <text evidence="14">Cadherins are calcium-dependent cell adhesion proteins.</text>
</comment>
<feature type="compositionally biased region" description="Pro residues" evidence="15">
    <location>
        <begin position="619"/>
        <end position="629"/>
    </location>
</feature>
<dbReference type="FunFam" id="4.10.900.10:FF:000001">
    <property type="entry name" value="Cadherin 2"/>
    <property type="match status" value="1"/>
</dbReference>
<feature type="region of interest" description="Disordered" evidence="15">
    <location>
        <begin position="558"/>
        <end position="629"/>
    </location>
</feature>
<feature type="region of interest" description="Disordered" evidence="15">
    <location>
        <begin position="129"/>
        <end position="157"/>
    </location>
</feature>
<protein>
    <submittedName>
        <fullName evidence="17">CAD15 protein</fullName>
    </submittedName>
</protein>
<proteinExistence type="predicted"/>
<dbReference type="InterPro" id="IPR015919">
    <property type="entry name" value="Cadherin-like_sf"/>
</dbReference>
<dbReference type="InterPro" id="IPR002126">
    <property type="entry name" value="Cadherin-like_dom"/>
</dbReference>
<evidence type="ECO:0000256" key="15">
    <source>
        <dbReference type="SAM" id="MobiDB-lite"/>
    </source>
</evidence>
<feature type="domain" description="Cadherin" evidence="16">
    <location>
        <begin position="162"/>
        <end position="254"/>
    </location>
</feature>
<evidence type="ECO:0000259" key="16">
    <source>
        <dbReference type="PROSITE" id="PS50268"/>
    </source>
</evidence>
<gene>
    <name evidence="17" type="primary">Cdh15</name>
    <name evidence="17" type="ORF">ROSBEN_R12128</name>
</gene>
<dbReference type="GO" id="GO:0044331">
    <property type="term" value="P:cell-cell adhesion mediated by cadherin"/>
    <property type="evidence" value="ECO:0007669"/>
    <property type="project" value="TreeGrafter"/>
</dbReference>
<dbReference type="GO" id="GO:0016339">
    <property type="term" value="P:calcium-dependent cell-cell adhesion via plasma membrane cell adhesion molecules"/>
    <property type="evidence" value="ECO:0007669"/>
    <property type="project" value="TreeGrafter"/>
</dbReference>
<name>A0A7L0CW11_9CHAR</name>
<evidence type="ECO:0000256" key="2">
    <source>
        <dbReference type="ARBA" id="ARBA00022475"/>
    </source>
</evidence>
<dbReference type="Proteomes" id="UP000545435">
    <property type="component" value="Unassembled WGS sequence"/>
</dbReference>
<dbReference type="PANTHER" id="PTHR24027">
    <property type="entry name" value="CADHERIN-23"/>
    <property type="match status" value="1"/>
</dbReference>
<evidence type="ECO:0000256" key="1">
    <source>
        <dbReference type="ARBA" id="ARBA00004251"/>
    </source>
</evidence>
<accession>A0A7L0CW11</accession>
<feature type="domain" description="Cadherin" evidence="16">
    <location>
        <begin position="12"/>
        <end position="118"/>
    </location>
</feature>
<dbReference type="PRINTS" id="PR00205">
    <property type="entry name" value="CADHERIN"/>
</dbReference>
<evidence type="ECO:0000256" key="7">
    <source>
        <dbReference type="ARBA" id="ARBA00022837"/>
    </source>
</evidence>
<dbReference type="InterPro" id="IPR000233">
    <property type="entry name" value="Cadherin_Y-type_LIR"/>
</dbReference>
<evidence type="ECO:0000256" key="13">
    <source>
        <dbReference type="RuleBase" id="RU003318"/>
    </source>
</evidence>
<dbReference type="GO" id="GO:0005509">
    <property type="term" value="F:calcium ion binding"/>
    <property type="evidence" value="ECO:0007669"/>
    <property type="project" value="UniProtKB-UniRule"/>
</dbReference>
<keyword evidence="3" id="KW-0165">Cleavage on pair of basic residues</keyword>
<evidence type="ECO:0000256" key="4">
    <source>
        <dbReference type="ARBA" id="ARBA00022692"/>
    </source>
</evidence>
<evidence type="ECO:0000256" key="9">
    <source>
        <dbReference type="ARBA" id="ARBA00022989"/>
    </source>
</evidence>
<keyword evidence="5" id="KW-0479">Metal-binding</keyword>
<evidence type="ECO:0000313" key="18">
    <source>
        <dbReference type="Proteomes" id="UP000545435"/>
    </source>
</evidence>
<dbReference type="PROSITE" id="PS00232">
    <property type="entry name" value="CADHERIN_1"/>
    <property type="match status" value="1"/>
</dbReference>
<dbReference type="AlphaFoldDB" id="A0A7L0CW11"/>
<dbReference type="FunFam" id="2.60.40.60:FF:000011">
    <property type="entry name" value="Cadherin 1"/>
    <property type="match status" value="1"/>
</dbReference>
<feature type="domain" description="Cadherin" evidence="16">
    <location>
        <begin position="394"/>
        <end position="501"/>
    </location>
</feature>
<keyword evidence="8 13" id="KW-0130">Cell adhesion</keyword>
<dbReference type="FunFam" id="2.60.40.60:FF:000074">
    <property type="entry name" value="Desmoglein 4"/>
    <property type="match status" value="1"/>
</dbReference>
<feature type="domain" description="Cadherin" evidence="16">
    <location>
        <begin position="264"/>
        <end position="393"/>
    </location>
</feature>
<dbReference type="InterPro" id="IPR020894">
    <property type="entry name" value="Cadherin_CS"/>
</dbReference>
<reference evidence="17 18" key="1">
    <citation type="submission" date="2019-09" db="EMBL/GenBank/DDBJ databases">
        <title>Bird 10,000 Genomes (B10K) Project - Family phase.</title>
        <authorList>
            <person name="Zhang G."/>
        </authorList>
    </citation>
    <scope>NUCLEOTIDE SEQUENCE [LARGE SCALE GENOMIC DNA]</scope>
    <source>
        <strain evidence="17">B10K-DU-006-20</strain>
        <tissue evidence="17">Mixed tissue sample</tissue>
    </source>
</reference>
<dbReference type="GO" id="GO:0045296">
    <property type="term" value="F:cadherin binding"/>
    <property type="evidence" value="ECO:0007669"/>
    <property type="project" value="TreeGrafter"/>
</dbReference>
<dbReference type="GO" id="GO:0005912">
    <property type="term" value="C:adherens junction"/>
    <property type="evidence" value="ECO:0007669"/>
    <property type="project" value="TreeGrafter"/>
</dbReference>
<dbReference type="InterPro" id="IPR027397">
    <property type="entry name" value="Catenin-bd_sf"/>
</dbReference>
<evidence type="ECO:0000256" key="10">
    <source>
        <dbReference type="ARBA" id="ARBA00023136"/>
    </source>
</evidence>
<dbReference type="GO" id="GO:0034332">
    <property type="term" value="P:adherens junction organization"/>
    <property type="evidence" value="ECO:0007669"/>
    <property type="project" value="TreeGrafter"/>
</dbReference>
<evidence type="ECO:0000256" key="6">
    <source>
        <dbReference type="ARBA" id="ARBA00022737"/>
    </source>
</evidence>
<dbReference type="GO" id="GO:0009986">
    <property type="term" value="C:cell surface"/>
    <property type="evidence" value="ECO:0007669"/>
    <property type="project" value="UniProtKB-ARBA"/>
</dbReference>
<feature type="region of interest" description="Disordered" evidence="15">
    <location>
        <begin position="689"/>
        <end position="724"/>
    </location>
</feature>
<dbReference type="Gene3D" id="4.10.900.10">
    <property type="entry name" value="TCF3-CBD (Catenin binding domain)"/>
    <property type="match status" value="1"/>
</dbReference>
<keyword evidence="4 13" id="KW-0812">Transmembrane</keyword>
<keyword evidence="11" id="KW-0325">Glycoprotein</keyword>
<keyword evidence="9" id="KW-1133">Transmembrane helix</keyword>
<keyword evidence="2" id="KW-1003">Cell membrane</keyword>
<dbReference type="GO" id="GO:0007156">
    <property type="term" value="P:homophilic cell adhesion via plasma membrane adhesion molecules"/>
    <property type="evidence" value="ECO:0007669"/>
    <property type="project" value="InterPro"/>
</dbReference>
<dbReference type="GO" id="GO:0016342">
    <property type="term" value="C:catenin complex"/>
    <property type="evidence" value="ECO:0007669"/>
    <property type="project" value="TreeGrafter"/>
</dbReference>
<keyword evidence="18" id="KW-1185">Reference proteome</keyword>
<dbReference type="Pfam" id="PF00028">
    <property type="entry name" value="Cadherin"/>
    <property type="match status" value="3"/>
</dbReference>
<organism evidence="17 18">
    <name type="scientific">Rostratula benghalensis</name>
    <name type="common">greater painted-snipe</name>
    <dbReference type="NCBI Taxonomy" id="118793"/>
    <lineage>
        <taxon>Eukaryota</taxon>
        <taxon>Metazoa</taxon>
        <taxon>Chordata</taxon>
        <taxon>Craniata</taxon>
        <taxon>Vertebrata</taxon>
        <taxon>Euteleostomi</taxon>
        <taxon>Archelosauria</taxon>
        <taxon>Archosauria</taxon>
        <taxon>Dinosauria</taxon>
        <taxon>Saurischia</taxon>
        <taxon>Theropoda</taxon>
        <taxon>Coelurosauria</taxon>
        <taxon>Aves</taxon>
        <taxon>Neognathae</taxon>
        <taxon>Neoaves</taxon>
        <taxon>Charadriiformes</taxon>
        <taxon>Rostratulidae</taxon>
        <taxon>Rostratula</taxon>
    </lineage>
</organism>
<dbReference type="FunFam" id="2.60.40.60:FF:000019">
    <property type="entry name" value="Cadherin 2"/>
    <property type="match status" value="1"/>
</dbReference>
<keyword evidence="6" id="KW-0677">Repeat</keyword>
<evidence type="ECO:0000256" key="8">
    <source>
        <dbReference type="ARBA" id="ARBA00022889"/>
    </source>
</evidence>
<dbReference type="Gene3D" id="2.60.40.60">
    <property type="entry name" value="Cadherins"/>
    <property type="match status" value="5"/>
</dbReference>
<sequence>RQHEGLRRVKRAWVIPPISISENHKRIPHLLVQIKSDKQQPGGVIYSIKGPGVDEEPLGIFSIDKFSGKVFLNAMLDREENDRFRLKAFALDLGGMTLEDPTDLEIIVVDQNDNRPLFRQDVFMGHVVEGAEPGGSSQGAEAGVAEPAPKAGTHRSAPVAAGTCVMTADATDADDPDTDNAVLRYSILEQGAAGMFSINATTGEICTARPGLDRETMGVYNLTVQAADMSGDGLTTTATAVIYLEDINDNPPEFTKEEFSMEVEEQAAGVDVGKVFVHDKDLAGSPNWLAKFTILEGDPEGAFAIRTDPYTNDGVVSVAKVGMGQPGEPGECPMARLTHGPSWQPLDHEVRDRYELTVSVQNEQPLEPMAPTSPRALATVRVRVRDVNEAPIFRENPRRVSVLEGAPPGTSITTYTASDPDTHQLQTLSYALLYDPADWLQLDPHTGTVRTKRELLHPSAFLQGGWYIALILARDDAEPPLSATGTLSIEILEVNDHAPLLQLTAGVVCGRPGRGGRLLLGATDDDRPPHGAPFHFQLSPQHPQLTHNWSITRFNGEGWNEGPPLTNSLITPSDPCPASPTPNPYQHPHPTLPTPPTASQPAPPPPYAQPPRSCVPHATPYPTPRLTPPLPTVLAGLGAARVRGRRRALRKGLLQRSQDDMRDNILNYDEQGGGEEDQDAYDINQLRHPELFPPRTKPPVRRDAPLSSATPLAPRKLPNGPSDIEDFINEGLEAADSDPSVPPYDTALIYDYEGSGSVASPLSSIVSSLTDEDQDYDYLNEWGPRFRRLADLYG</sequence>
<evidence type="ECO:0000256" key="11">
    <source>
        <dbReference type="ARBA" id="ARBA00023180"/>
    </source>
</evidence>
<feature type="non-terminal residue" evidence="17">
    <location>
        <position position="794"/>
    </location>
</feature>
<dbReference type="GO" id="GO:0016477">
    <property type="term" value="P:cell migration"/>
    <property type="evidence" value="ECO:0007669"/>
    <property type="project" value="TreeGrafter"/>
</dbReference>
<comment type="subcellular location">
    <subcellularLocation>
        <location evidence="1 13">Cell membrane</location>
        <topology evidence="1 13">Single-pass type I membrane protein</topology>
    </subcellularLocation>
</comment>
<dbReference type="GO" id="GO:0008013">
    <property type="term" value="F:beta-catenin binding"/>
    <property type="evidence" value="ECO:0007669"/>
    <property type="project" value="TreeGrafter"/>
</dbReference>
<dbReference type="FunFam" id="2.60.40.60:FF:000022">
    <property type="entry name" value="Cadherin 2"/>
    <property type="match status" value="1"/>
</dbReference>
<dbReference type="Pfam" id="PF01049">
    <property type="entry name" value="CADH_Y-type_LIR"/>
    <property type="match status" value="1"/>
</dbReference>
<dbReference type="PANTHER" id="PTHR24027:SF300">
    <property type="entry name" value="CADHERIN-15"/>
    <property type="match status" value="1"/>
</dbReference>
<feature type="compositionally biased region" description="Pro residues" evidence="15">
    <location>
        <begin position="574"/>
        <end position="609"/>
    </location>
</feature>
<evidence type="ECO:0000256" key="14">
    <source>
        <dbReference type="RuleBase" id="RU004357"/>
    </source>
</evidence>
<evidence type="ECO:0000256" key="3">
    <source>
        <dbReference type="ARBA" id="ARBA00022685"/>
    </source>
</evidence>
<evidence type="ECO:0000256" key="5">
    <source>
        <dbReference type="ARBA" id="ARBA00022723"/>
    </source>
</evidence>
<keyword evidence="10" id="KW-0472">Membrane</keyword>
<dbReference type="GO" id="GO:0000902">
    <property type="term" value="P:cell morphogenesis"/>
    <property type="evidence" value="ECO:0007669"/>
    <property type="project" value="TreeGrafter"/>
</dbReference>
<evidence type="ECO:0000256" key="12">
    <source>
        <dbReference type="PROSITE-ProRule" id="PRU00043"/>
    </source>
</evidence>
<dbReference type="CDD" id="cd11304">
    <property type="entry name" value="Cadherin_repeat"/>
    <property type="match status" value="4"/>
</dbReference>
<dbReference type="GO" id="GO:0007043">
    <property type="term" value="P:cell-cell junction assembly"/>
    <property type="evidence" value="ECO:0007669"/>
    <property type="project" value="TreeGrafter"/>
</dbReference>
<dbReference type="InterPro" id="IPR039808">
    <property type="entry name" value="Cadherin"/>
</dbReference>
<dbReference type="EMBL" id="VXAI01000066">
    <property type="protein sequence ID" value="NXJ63558.1"/>
    <property type="molecule type" value="Genomic_DNA"/>
</dbReference>
<feature type="non-terminal residue" evidence="17">
    <location>
        <position position="1"/>
    </location>
</feature>
<dbReference type="PROSITE" id="PS50268">
    <property type="entry name" value="CADHERIN_2"/>
    <property type="match status" value="4"/>
</dbReference>
<dbReference type="SMART" id="SM00112">
    <property type="entry name" value="CA"/>
    <property type="match status" value="4"/>
</dbReference>